<organism evidence="3 4">
    <name type="scientific">Dreissena polymorpha</name>
    <name type="common">Zebra mussel</name>
    <name type="synonym">Mytilus polymorpha</name>
    <dbReference type="NCBI Taxonomy" id="45954"/>
    <lineage>
        <taxon>Eukaryota</taxon>
        <taxon>Metazoa</taxon>
        <taxon>Spiralia</taxon>
        <taxon>Lophotrochozoa</taxon>
        <taxon>Mollusca</taxon>
        <taxon>Bivalvia</taxon>
        <taxon>Autobranchia</taxon>
        <taxon>Heteroconchia</taxon>
        <taxon>Euheterodonta</taxon>
        <taxon>Imparidentia</taxon>
        <taxon>Neoheterodontei</taxon>
        <taxon>Myida</taxon>
        <taxon>Dreissenoidea</taxon>
        <taxon>Dreissenidae</taxon>
        <taxon>Dreissena</taxon>
    </lineage>
</organism>
<comment type="caution">
    <text evidence="3">The sequence shown here is derived from an EMBL/GenBank/DDBJ whole genome shotgun (WGS) entry which is preliminary data.</text>
</comment>
<evidence type="ECO:0000313" key="3">
    <source>
        <dbReference type="EMBL" id="KAH3846079.1"/>
    </source>
</evidence>
<dbReference type="PANTHER" id="PTHR23083:SF464">
    <property type="entry name" value="TETRATRICOPEPTIDE REPEAT DOMAIN 7, ISOFORM A"/>
    <property type="match status" value="1"/>
</dbReference>
<dbReference type="Proteomes" id="UP000828390">
    <property type="component" value="Unassembled WGS sequence"/>
</dbReference>
<sequence>MFSPVQAQHLNLIFTENLSLKHWERAMKFSFEEYHIWQQFANALICDRQYEKSLQAVKLCYEHVRKYDQGITLSKVALEAGDGHPMASRAYIALGVGYSLKASEMKLKADRHYLHNKALKAFEKAHILDPNDYLSLFHLALQMAVLRQIEDAVKYTKLALKYNADHVHSLHLLVLLLTAQNQHQDAMDLVNAALTSTQITSVCSSPSLR</sequence>
<dbReference type="GO" id="GO:0005886">
    <property type="term" value="C:plasma membrane"/>
    <property type="evidence" value="ECO:0007669"/>
    <property type="project" value="TreeGrafter"/>
</dbReference>
<evidence type="ECO:0000256" key="2">
    <source>
        <dbReference type="ARBA" id="ARBA00038251"/>
    </source>
</evidence>
<reference evidence="3" key="1">
    <citation type="journal article" date="2019" name="bioRxiv">
        <title>The Genome of the Zebra Mussel, Dreissena polymorpha: A Resource for Invasive Species Research.</title>
        <authorList>
            <person name="McCartney M.A."/>
            <person name="Auch B."/>
            <person name="Kono T."/>
            <person name="Mallez S."/>
            <person name="Zhang Y."/>
            <person name="Obille A."/>
            <person name="Becker A."/>
            <person name="Abrahante J.E."/>
            <person name="Garbe J."/>
            <person name="Badalamenti J.P."/>
            <person name="Herman A."/>
            <person name="Mangelson H."/>
            <person name="Liachko I."/>
            <person name="Sullivan S."/>
            <person name="Sone E.D."/>
            <person name="Koren S."/>
            <person name="Silverstein K.A.T."/>
            <person name="Beckman K.B."/>
            <person name="Gohl D.M."/>
        </authorList>
    </citation>
    <scope>NUCLEOTIDE SEQUENCE</scope>
    <source>
        <strain evidence="3">Duluth1</strain>
        <tissue evidence="3">Whole animal</tissue>
    </source>
</reference>
<comment type="function">
    <text evidence="1">Involved in endocytosis.</text>
</comment>
<dbReference type="AlphaFoldDB" id="A0A9D4KUY1"/>
<evidence type="ECO:0000256" key="1">
    <source>
        <dbReference type="ARBA" id="ARBA00002550"/>
    </source>
</evidence>
<accession>A0A9D4KUY1</accession>
<dbReference type="InterPro" id="IPR011990">
    <property type="entry name" value="TPR-like_helical_dom_sf"/>
</dbReference>
<dbReference type="SUPFAM" id="SSF48452">
    <property type="entry name" value="TPR-like"/>
    <property type="match status" value="1"/>
</dbReference>
<protein>
    <submittedName>
        <fullName evidence="3">Uncharacterized protein</fullName>
    </submittedName>
</protein>
<proteinExistence type="inferred from homology"/>
<keyword evidence="4" id="KW-1185">Reference proteome</keyword>
<reference evidence="3" key="2">
    <citation type="submission" date="2020-11" db="EMBL/GenBank/DDBJ databases">
        <authorList>
            <person name="McCartney M.A."/>
            <person name="Auch B."/>
            <person name="Kono T."/>
            <person name="Mallez S."/>
            <person name="Becker A."/>
            <person name="Gohl D.M."/>
            <person name="Silverstein K.A.T."/>
            <person name="Koren S."/>
            <person name="Bechman K.B."/>
            <person name="Herman A."/>
            <person name="Abrahante J.E."/>
            <person name="Garbe J."/>
        </authorList>
    </citation>
    <scope>NUCLEOTIDE SEQUENCE</scope>
    <source>
        <strain evidence="3">Duluth1</strain>
        <tissue evidence="3">Whole animal</tissue>
    </source>
</reference>
<dbReference type="GO" id="GO:0072659">
    <property type="term" value="P:protein localization to plasma membrane"/>
    <property type="evidence" value="ECO:0007669"/>
    <property type="project" value="TreeGrafter"/>
</dbReference>
<dbReference type="EMBL" id="JAIWYP010000003">
    <property type="protein sequence ID" value="KAH3846079.1"/>
    <property type="molecule type" value="Genomic_DNA"/>
</dbReference>
<dbReference type="InterPro" id="IPR051722">
    <property type="entry name" value="Endocytosis_PI4K-reg_protein"/>
</dbReference>
<evidence type="ECO:0000313" key="4">
    <source>
        <dbReference type="Proteomes" id="UP000828390"/>
    </source>
</evidence>
<name>A0A9D4KUY1_DREPO</name>
<comment type="similarity">
    <text evidence="2">Belongs to the YPP1 family.</text>
</comment>
<dbReference type="GO" id="GO:0046854">
    <property type="term" value="P:phosphatidylinositol phosphate biosynthetic process"/>
    <property type="evidence" value="ECO:0007669"/>
    <property type="project" value="TreeGrafter"/>
</dbReference>
<gene>
    <name evidence="3" type="ORF">DPMN_088373</name>
</gene>
<dbReference type="Gene3D" id="1.25.40.10">
    <property type="entry name" value="Tetratricopeptide repeat domain"/>
    <property type="match status" value="1"/>
</dbReference>
<dbReference type="PANTHER" id="PTHR23083">
    <property type="entry name" value="TETRATRICOPEPTIDE REPEAT PROTEIN, TPR"/>
    <property type="match status" value="1"/>
</dbReference>